<accession>A0ABN9SZ94</accession>
<keyword evidence="3" id="KW-1185">Reference proteome</keyword>
<feature type="region of interest" description="Disordered" evidence="1">
    <location>
        <begin position="25"/>
        <end position="66"/>
    </location>
</feature>
<comment type="caution">
    <text evidence="2">The sequence shown here is derived from an EMBL/GenBank/DDBJ whole genome shotgun (WGS) entry which is preliminary data.</text>
</comment>
<feature type="non-terminal residue" evidence="2">
    <location>
        <position position="864"/>
    </location>
</feature>
<organism evidence="2 3">
    <name type="scientific">Prorocentrum cordatum</name>
    <dbReference type="NCBI Taxonomy" id="2364126"/>
    <lineage>
        <taxon>Eukaryota</taxon>
        <taxon>Sar</taxon>
        <taxon>Alveolata</taxon>
        <taxon>Dinophyceae</taxon>
        <taxon>Prorocentrales</taxon>
        <taxon>Prorocentraceae</taxon>
        <taxon>Prorocentrum</taxon>
    </lineage>
</organism>
<feature type="compositionally biased region" description="Low complexity" evidence="1">
    <location>
        <begin position="107"/>
        <end position="121"/>
    </location>
</feature>
<feature type="region of interest" description="Disordered" evidence="1">
    <location>
        <begin position="681"/>
        <end position="708"/>
    </location>
</feature>
<protein>
    <submittedName>
        <fullName evidence="2">Uncharacterized protein</fullName>
    </submittedName>
</protein>
<evidence type="ECO:0000313" key="3">
    <source>
        <dbReference type="Proteomes" id="UP001189429"/>
    </source>
</evidence>
<gene>
    <name evidence="2" type="ORF">PCOR1329_LOCUS34013</name>
</gene>
<evidence type="ECO:0000313" key="2">
    <source>
        <dbReference type="EMBL" id="CAK0837947.1"/>
    </source>
</evidence>
<feature type="region of interest" description="Disordered" evidence="1">
    <location>
        <begin position="107"/>
        <end position="140"/>
    </location>
</feature>
<proteinExistence type="predicted"/>
<evidence type="ECO:0000256" key="1">
    <source>
        <dbReference type="SAM" id="MobiDB-lite"/>
    </source>
</evidence>
<dbReference type="PANTHER" id="PTHR11439:SF463">
    <property type="entry name" value="REVERSE TRANSCRIPTASE TY1_COPIA-TYPE DOMAIN-CONTAINING PROTEIN"/>
    <property type="match status" value="1"/>
</dbReference>
<name>A0ABN9SZ94_9DINO</name>
<dbReference type="EMBL" id="CAUYUJ010014187">
    <property type="protein sequence ID" value="CAK0837947.1"/>
    <property type="molecule type" value="Genomic_DNA"/>
</dbReference>
<reference evidence="2" key="1">
    <citation type="submission" date="2023-10" db="EMBL/GenBank/DDBJ databases">
        <authorList>
            <person name="Chen Y."/>
            <person name="Shah S."/>
            <person name="Dougan E. K."/>
            <person name="Thang M."/>
            <person name="Chan C."/>
        </authorList>
    </citation>
    <scope>NUCLEOTIDE SEQUENCE [LARGE SCALE GENOMIC DNA]</scope>
</reference>
<dbReference type="PANTHER" id="PTHR11439">
    <property type="entry name" value="GAG-POL-RELATED RETROTRANSPOSON"/>
    <property type="match status" value="1"/>
</dbReference>
<feature type="compositionally biased region" description="Low complexity" evidence="1">
    <location>
        <begin position="38"/>
        <end position="57"/>
    </location>
</feature>
<dbReference type="Proteomes" id="UP001189429">
    <property type="component" value="Unassembled WGS sequence"/>
</dbReference>
<sequence>MRLETELAKTEAGRQRLMKAFWRAMSAGQAQEAREEGAGATTAATAATAAPAAASSSGAGGTGATTAATAATAAPAAASGAGGTRATAAAVAATAAPAVASGVPAAAGASGAAAPPAQGPTLADRDGSEMDTSPPSRKRQIEIQAPGAEGDMDTAMVAASGLHADAVALVEAYSLARPQRKAGAFGLHAGVAMDLRLGWDLGRDGEQHEAQGRLDLEKPYLLVLGPMWLGPFQLHELSAHPRRLQELLETDRKHLEFACALARQQIARGGRVLFELPWEAASWSEECIVEMLATSGMQRVRCDQCLFGQVSADGSGQVGPARRETWFITNDPFIARAAARRCHGGREHVQSLGARAKTCEKYPPLLVAEILRALRSSTRAAGGGAAERMLGNDRELTISAVEAGPVLEEPELLARPATTEEEKVFRDRCTGLPLDPERVRSARAEEMRYIEELKVLELSDHETCIQETGSPPIPTDWVDIDKGDPSRPNYRSRLVARETRRRTTIDADDWAATFAATPPYEAFRLQLSLLMTGPRPENLNDEEVLMLLDISRAHLHSPLNRVVFVRIGGQVYRLLKAMYGLRDAGASGDSVVRGVRWGDDFPLSGKRLHCAEFRGELGKRLLVKHTATLGPNPEHGDVGEATSLNRIVRWPPLGSEVGERVELEADPRHAEILYQQLGLGEERSKAAATPGVKPTGDDDDDDGRELDPEARSNYISWAMRASYLAQDRCELQFACKELARRMQAPRQKDMQALKRLGRFLKGAPRCLVVCRRQADQTVVDVFSDSDWAGCRKTPRSTSSSYTILGQHLITTSSTTQDVVATSSGEAEFYALTESASRAIGTVAMAADLFKVLKPRVRVDASSSK</sequence>